<dbReference type="InterPro" id="IPR036005">
    <property type="entry name" value="Creatinase/aminopeptidase-like"/>
</dbReference>
<proteinExistence type="inferred from homology"/>
<gene>
    <name evidence="6" type="primary">map</name>
    <name evidence="9" type="ORF">BJ984_001453</name>
</gene>
<comment type="subunit">
    <text evidence="6">Monomer.</text>
</comment>
<comment type="similarity">
    <text evidence="6">Belongs to the peptidase M24A family. Methionine aminopeptidase type 1 subfamily.</text>
</comment>
<dbReference type="PRINTS" id="PR00599">
    <property type="entry name" value="MAPEPTIDASE"/>
</dbReference>
<protein>
    <recommendedName>
        <fullName evidence="6 7">Methionine aminopeptidase</fullName>
        <shortName evidence="6">MAP</shortName>
        <shortName evidence="6">MetAP</shortName>
        <ecNumber evidence="6 7">3.4.11.18</ecNumber>
    </recommendedName>
    <alternativeName>
        <fullName evidence="6">Peptidase M</fullName>
    </alternativeName>
</protein>
<feature type="binding site" evidence="6">
    <location>
        <position position="111"/>
    </location>
    <ligand>
        <name>a divalent metal cation</name>
        <dbReference type="ChEBI" id="CHEBI:60240"/>
        <label>2</label>
        <note>catalytic</note>
    </ligand>
</feature>
<dbReference type="NCBIfam" id="TIGR00500">
    <property type="entry name" value="met_pdase_I"/>
    <property type="match status" value="1"/>
</dbReference>
<dbReference type="GO" id="GO:0006508">
    <property type="term" value="P:proteolysis"/>
    <property type="evidence" value="ECO:0007669"/>
    <property type="project" value="UniProtKB-KW"/>
</dbReference>
<evidence type="ECO:0000313" key="9">
    <source>
        <dbReference type="EMBL" id="NYD70295.1"/>
    </source>
</evidence>
<feature type="binding site" evidence="6">
    <location>
        <position position="193"/>
    </location>
    <ligand>
        <name>substrate</name>
    </ligand>
</feature>
<reference evidence="9 10" key="1">
    <citation type="submission" date="2020-07" db="EMBL/GenBank/DDBJ databases">
        <title>Sequencing the genomes of 1000 actinobacteria strains.</title>
        <authorList>
            <person name="Klenk H.-P."/>
        </authorList>
    </citation>
    <scope>NUCLEOTIDE SEQUENCE [LARGE SCALE GENOMIC DNA]</scope>
    <source>
        <strain evidence="9 10">DSM 26474</strain>
    </source>
</reference>
<evidence type="ECO:0000256" key="1">
    <source>
        <dbReference type="ARBA" id="ARBA00002521"/>
    </source>
</evidence>
<feature type="domain" description="Peptidase M24" evidence="8">
    <location>
        <begin position="23"/>
        <end position="256"/>
    </location>
</feature>
<feature type="binding site" evidence="6">
    <location>
        <position position="219"/>
    </location>
    <ligand>
        <name>a divalent metal cation</name>
        <dbReference type="ChEBI" id="CHEBI:60240"/>
        <label>2</label>
        <note>catalytic</note>
    </ligand>
</feature>
<comment type="caution">
    <text evidence="9">The sequence shown here is derived from an EMBL/GenBank/DDBJ whole genome shotgun (WGS) entry which is preliminary data.</text>
</comment>
<dbReference type="PANTHER" id="PTHR43330">
    <property type="entry name" value="METHIONINE AMINOPEPTIDASE"/>
    <property type="match status" value="1"/>
</dbReference>
<dbReference type="InterPro" id="IPR000994">
    <property type="entry name" value="Pept_M24"/>
</dbReference>
<keyword evidence="2 6" id="KW-0031">Aminopeptidase</keyword>
<accession>A0A852SNA5</accession>
<evidence type="ECO:0000256" key="4">
    <source>
        <dbReference type="ARBA" id="ARBA00022723"/>
    </source>
</evidence>
<feature type="binding site" evidence="6">
    <location>
        <position position="111"/>
    </location>
    <ligand>
        <name>a divalent metal cation</name>
        <dbReference type="ChEBI" id="CHEBI:60240"/>
        <label>1</label>
    </ligand>
</feature>
<evidence type="ECO:0000259" key="8">
    <source>
        <dbReference type="Pfam" id="PF00557"/>
    </source>
</evidence>
<feature type="binding site" evidence="6">
    <location>
        <position position="250"/>
    </location>
    <ligand>
        <name>a divalent metal cation</name>
        <dbReference type="ChEBI" id="CHEBI:60240"/>
        <label>2</label>
        <note>catalytic</note>
    </ligand>
</feature>
<dbReference type="InterPro" id="IPR002467">
    <property type="entry name" value="Pept_M24A_MAP1"/>
</dbReference>
<feature type="binding site" evidence="6">
    <location>
        <position position="100"/>
    </location>
    <ligand>
        <name>a divalent metal cation</name>
        <dbReference type="ChEBI" id="CHEBI:60240"/>
        <label>1</label>
    </ligand>
</feature>
<keyword evidence="5 6" id="KW-0378">Hydrolase</keyword>
<dbReference type="EC" id="3.4.11.18" evidence="6 7"/>
<dbReference type="SUPFAM" id="SSF55920">
    <property type="entry name" value="Creatinase/aminopeptidase"/>
    <property type="match status" value="1"/>
</dbReference>
<dbReference type="HAMAP" id="MF_01974">
    <property type="entry name" value="MetAP_1"/>
    <property type="match status" value="1"/>
</dbReference>
<dbReference type="Gene3D" id="3.90.230.10">
    <property type="entry name" value="Creatinase/methionine aminopeptidase superfamily"/>
    <property type="match status" value="1"/>
</dbReference>
<dbReference type="GO" id="GO:0046872">
    <property type="term" value="F:metal ion binding"/>
    <property type="evidence" value="ECO:0007669"/>
    <property type="project" value="UniProtKB-UniRule"/>
</dbReference>
<dbReference type="InterPro" id="IPR001714">
    <property type="entry name" value="Pept_M24_MAP"/>
</dbReference>
<comment type="function">
    <text evidence="1 6">Removes the N-terminal methionine from nascent proteins. The N-terminal methionine is often cleaved when the second residue in the primary sequence is small and uncharged (Met-Ala-, Cys, Gly, Pro, Ser, Thr, or Val). Requires deformylation of the N(alpha)-formylated initiator methionine before it can be hydrolyzed.</text>
</comment>
<evidence type="ECO:0000256" key="7">
    <source>
        <dbReference type="RuleBase" id="RU003653"/>
    </source>
</evidence>
<dbReference type="PANTHER" id="PTHR43330:SF27">
    <property type="entry name" value="METHIONINE AMINOPEPTIDASE"/>
    <property type="match status" value="1"/>
</dbReference>
<dbReference type="GO" id="GO:0070006">
    <property type="term" value="F:metalloaminopeptidase activity"/>
    <property type="evidence" value="ECO:0007669"/>
    <property type="project" value="UniProtKB-UniRule"/>
</dbReference>
<dbReference type="AlphaFoldDB" id="A0A852SNA5"/>
<keyword evidence="3 6" id="KW-0645">Protease</keyword>
<organism evidence="9 10">
    <name type="scientific">Herbiconiux flava</name>
    <dbReference type="NCBI Taxonomy" id="881268"/>
    <lineage>
        <taxon>Bacteria</taxon>
        <taxon>Bacillati</taxon>
        <taxon>Actinomycetota</taxon>
        <taxon>Actinomycetes</taxon>
        <taxon>Micrococcales</taxon>
        <taxon>Microbacteriaceae</taxon>
        <taxon>Herbiconiux</taxon>
    </lineage>
</organism>
<dbReference type="GO" id="GO:0005829">
    <property type="term" value="C:cytosol"/>
    <property type="evidence" value="ECO:0007669"/>
    <property type="project" value="TreeGrafter"/>
</dbReference>
<dbReference type="PROSITE" id="PS00680">
    <property type="entry name" value="MAP_1"/>
    <property type="match status" value="1"/>
</dbReference>
<evidence type="ECO:0000313" key="10">
    <source>
        <dbReference type="Proteomes" id="UP000549913"/>
    </source>
</evidence>
<dbReference type="EMBL" id="JACCBM010000001">
    <property type="protein sequence ID" value="NYD70295.1"/>
    <property type="molecule type" value="Genomic_DNA"/>
</dbReference>
<evidence type="ECO:0000256" key="2">
    <source>
        <dbReference type="ARBA" id="ARBA00022438"/>
    </source>
</evidence>
<dbReference type="RefSeq" id="WP_179547454.1">
    <property type="nucleotide sequence ID" value="NZ_BSEW01000001.1"/>
</dbReference>
<evidence type="ECO:0000256" key="3">
    <source>
        <dbReference type="ARBA" id="ARBA00022670"/>
    </source>
</evidence>
<dbReference type="GO" id="GO:0004239">
    <property type="term" value="F:initiator methionyl aminopeptidase activity"/>
    <property type="evidence" value="ECO:0007669"/>
    <property type="project" value="UniProtKB-UniRule"/>
</dbReference>
<comment type="cofactor">
    <cofactor evidence="6">
        <name>Co(2+)</name>
        <dbReference type="ChEBI" id="CHEBI:48828"/>
    </cofactor>
    <cofactor evidence="6">
        <name>Zn(2+)</name>
        <dbReference type="ChEBI" id="CHEBI:29105"/>
    </cofactor>
    <cofactor evidence="6">
        <name>Mn(2+)</name>
        <dbReference type="ChEBI" id="CHEBI:29035"/>
    </cofactor>
    <cofactor evidence="6">
        <name>Fe(2+)</name>
        <dbReference type="ChEBI" id="CHEBI:29033"/>
    </cofactor>
    <text evidence="6">Binds 2 divalent metal cations per subunit. Has a high-affinity and a low affinity metal-binding site. The true nature of the physiological cofactor is under debate. The enzyme is active with cobalt, zinc, manganese or divalent iron ions. Most likely, methionine aminopeptidases function as mononuclear Fe(2+)-metalloproteases under physiological conditions, and the catalytically relevant metal-binding site has been assigned to the histidine-containing high-affinity site.</text>
</comment>
<keyword evidence="4 6" id="KW-0479">Metal-binding</keyword>
<feature type="binding site" evidence="6">
    <location>
        <position position="250"/>
    </location>
    <ligand>
        <name>a divalent metal cation</name>
        <dbReference type="ChEBI" id="CHEBI:60240"/>
        <label>1</label>
    </ligand>
</feature>
<comment type="catalytic activity">
    <reaction evidence="6 7">
        <text>Release of N-terminal amino acids, preferentially methionine, from peptides and arylamides.</text>
        <dbReference type="EC" id="3.4.11.18"/>
    </reaction>
</comment>
<sequence>MAFGKNKGIYKTPAELRLMVRPGLVTAASLAAVREAIRPGITTLELDAIAESTIRSLGGVSNFQMVPGYRHTVCTSVNDDIVHGIPGGRMLVPGDIVSVDSGAEVGGWNGDSAITVVLDDPARPEEVAARRLLSEVTEQSMWHGIARLASARHLNEVGEAIEEFVEEHPSTRQGAVYGILTDYVGHGIGRSMHEAPPVFNYRVRQRGPEVKPGLVVAIEPMITAGTTETYTRDDEWTVASADGSMASHWEHSVAVHADGIWVLTSPDGGAAALAPLGVTPVPIP</sequence>
<name>A0A852SNA5_9MICO</name>
<evidence type="ECO:0000256" key="6">
    <source>
        <dbReference type="HAMAP-Rule" id="MF_01974"/>
    </source>
</evidence>
<feature type="binding site" evidence="6">
    <location>
        <position position="83"/>
    </location>
    <ligand>
        <name>substrate</name>
    </ligand>
</feature>
<dbReference type="Pfam" id="PF00557">
    <property type="entry name" value="Peptidase_M24"/>
    <property type="match status" value="1"/>
</dbReference>
<keyword evidence="10" id="KW-1185">Reference proteome</keyword>
<dbReference type="Proteomes" id="UP000549913">
    <property type="component" value="Unassembled WGS sequence"/>
</dbReference>
<evidence type="ECO:0000256" key="5">
    <source>
        <dbReference type="ARBA" id="ARBA00022801"/>
    </source>
</evidence>
<feature type="binding site" evidence="6">
    <location>
        <position position="186"/>
    </location>
    <ligand>
        <name>a divalent metal cation</name>
        <dbReference type="ChEBI" id="CHEBI:60240"/>
        <label>2</label>
        <note>catalytic</note>
    </ligand>
</feature>